<dbReference type="EMBL" id="JACAZH010000001">
    <property type="protein sequence ID" value="KAF7377210.1"/>
    <property type="molecule type" value="Genomic_DNA"/>
</dbReference>
<evidence type="ECO:0000313" key="3">
    <source>
        <dbReference type="Proteomes" id="UP000623467"/>
    </source>
</evidence>
<evidence type="ECO:0000256" key="1">
    <source>
        <dbReference type="SAM" id="Phobius"/>
    </source>
</evidence>
<dbReference type="AlphaFoldDB" id="A0A8H6ZKK8"/>
<keyword evidence="3" id="KW-1185">Reference proteome</keyword>
<evidence type="ECO:0000313" key="2">
    <source>
        <dbReference type="EMBL" id="KAF7377210.1"/>
    </source>
</evidence>
<accession>A0A8H6ZKK8</accession>
<feature type="transmembrane region" description="Helical" evidence="1">
    <location>
        <begin position="32"/>
        <end position="52"/>
    </location>
</feature>
<dbReference type="Proteomes" id="UP000623467">
    <property type="component" value="Unassembled WGS sequence"/>
</dbReference>
<dbReference type="OrthoDB" id="3230658at2759"/>
<proteinExistence type="predicted"/>
<keyword evidence="1" id="KW-0812">Transmembrane</keyword>
<keyword evidence="1" id="KW-0472">Membrane</keyword>
<sequence>MAVLGGSIALPLGIRAAHIGPTTQCTITTLRGNVAVSLIIPLINDTAIFFAINYRILAHMIVADSSMARLRVFLGGKGLSTLSRALLQSGQHFYLVAVAANVTLLVLLELRPLSPLYHAILVIPATALVNAMACLVFRRIKFGLITPDGISNIHITGLSAVNFNATADLRSSLHSQHTGSTHLRHFVTSLRNGKVREFDGKQ</sequence>
<reference evidence="2" key="1">
    <citation type="submission" date="2020-05" db="EMBL/GenBank/DDBJ databases">
        <title>Mycena genomes resolve the evolution of fungal bioluminescence.</title>
        <authorList>
            <person name="Tsai I.J."/>
        </authorList>
    </citation>
    <scope>NUCLEOTIDE SEQUENCE</scope>
    <source>
        <strain evidence="2">160909Yilan</strain>
    </source>
</reference>
<protein>
    <submittedName>
        <fullName evidence="2">Uncharacterized protein</fullName>
    </submittedName>
</protein>
<gene>
    <name evidence="2" type="ORF">MSAN_00140700</name>
</gene>
<comment type="caution">
    <text evidence="2">The sequence shown here is derived from an EMBL/GenBank/DDBJ whole genome shotgun (WGS) entry which is preliminary data.</text>
</comment>
<feature type="transmembrane region" description="Helical" evidence="1">
    <location>
        <begin position="93"/>
        <end position="110"/>
    </location>
</feature>
<organism evidence="2 3">
    <name type="scientific">Mycena sanguinolenta</name>
    <dbReference type="NCBI Taxonomy" id="230812"/>
    <lineage>
        <taxon>Eukaryota</taxon>
        <taxon>Fungi</taxon>
        <taxon>Dikarya</taxon>
        <taxon>Basidiomycota</taxon>
        <taxon>Agaricomycotina</taxon>
        <taxon>Agaricomycetes</taxon>
        <taxon>Agaricomycetidae</taxon>
        <taxon>Agaricales</taxon>
        <taxon>Marasmiineae</taxon>
        <taxon>Mycenaceae</taxon>
        <taxon>Mycena</taxon>
    </lineage>
</organism>
<keyword evidence="1" id="KW-1133">Transmembrane helix</keyword>
<name>A0A8H6ZKK8_9AGAR</name>
<feature type="transmembrane region" description="Helical" evidence="1">
    <location>
        <begin position="116"/>
        <end position="137"/>
    </location>
</feature>